<gene>
    <name evidence="3" type="ORF">LAX5112_01205</name>
</gene>
<dbReference type="EMBL" id="CXWD01000004">
    <property type="protein sequence ID" value="CTQ67081.1"/>
    <property type="molecule type" value="Genomic_DNA"/>
</dbReference>
<feature type="compositionally biased region" description="Polar residues" evidence="1">
    <location>
        <begin position="227"/>
        <end position="238"/>
    </location>
</feature>
<organism evidence="3 4">
    <name type="scientific">Roseibium alexandrii</name>
    <dbReference type="NCBI Taxonomy" id="388408"/>
    <lineage>
        <taxon>Bacteria</taxon>
        <taxon>Pseudomonadati</taxon>
        <taxon>Pseudomonadota</taxon>
        <taxon>Alphaproteobacteria</taxon>
        <taxon>Hyphomicrobiales</taxon>
        <taxon>Stappiaceae</taxon>
        <taxon>Roseibium</taxon>
    </lineage>
</organism>
<dbReference type="InterPro" id="IPR002477">
    <property type="entry name" value="Peptidoglycan-bd-like"/>
</dbReference>
<dbReference type="AlphaFoldDB" id="A0A0M6ZXT5"/>
<dbReference type="Proteomes" id="UP000053235">
    <property type="component" value="Unassembled WGS sequence"/>
</dbReference>
<proteinExistence type="predicted"/>
<dbReference type="Pfam" id="PF01471">
    <property type="entry name" value="PG_binding_1"/>
    <property type="match status" value="1"/>
</dbReference>
<sequence length="238" mass="26306">MQFSEDLVRTLQTRLSDLRFYTGLIDGKPGLLTQTAVIDFKVHHKLRARAYPGPITLKTMFSDSASRKPNNPVLSTEPAWMTEAVRLKGIREKAGPGSNPEILEWAEDLDLHYPDDDIPWCGLFVAHCMRVGAPNDERPQNILGARNWQPFGVQCEPVLGSILVFWRGSRSGWQGHVGFYAGEDDKAYHVLGGNQSNAVTVARISKSRLLSARWPASVPVSGKPVRQSANGSLSQNEA</sequence>
<dbReference type="InterPro" id="IPR036366">
    <property type="entry name" value="PGBDSf"/>
</dbReference>
<dbReference type="InterPro" id="IPR013423">
    <property type="entry name" value="CHP02594"/>
</dbReference>
<keyword evidence="4" id="KW-1185">Reference proteome</keyword>
<feature type="domain" description="Peptidoglycan binding-like" evidence="2">
    <location>
        <begin position="5"/>
        <end position="60"/>
    </location>
</feature>
<dbReference type="RefSeq" id="WP_055671044.1">
    <property type="nucleotide sequence ID" value="NZ_CXWD01000004.1"/>
</dbReference>
<feature type="region of interest" description="Disordered" evidence="1">
    <location>
        <begin position="218"/>
        <end position="238"/>
    </location>
</feature>
<evidence type="ECO:0000259" key="2">
    <source>
        <dbReference type="Pfam" id="PF01471"/>
    </source>
</evidence>
<accession>A0A0M6ZXT5</accession>
<dbReference type="Gene3D" id="1.10.101.10">
    <property type="entry name" value="PGBD-like superfamily/PGBD"/>
    <property type="match status" value="1"/>
</dbReference>
<evidence type="ECO:0000256" key="1">
    <source>
        <dbReference type="SAM" id="MobiDB-lite"/>
    </source>
</evidence>
<evidence type="ECO:0000313" key="4">
    <source>
        <dbReference type="Proteomes" id="UP000053235"/>
    </source>
</evidence>
<dbReference type="NCBIfam" id="TIGR02594">
    <property type="entry name" value="TIGR02594 family protein"/>
    <property type="match status" value="1"/>
</dbReference>
<reference evidence="4" key="1">
    <citation type="submission" date="2015-07" db="EMBL/GenBank/DDBJ databases">
        <authorList>
            <person name="Rodrigo-Torres Lidia"/>
            <person name="Arahal R.David."/>
        </authorList>
    </citation>
    <scope>NUCLEOTIDE SEQUENCE [LARGE SCALE GENOMIC DNA]</scope>
    <source>
        <strain evidence="4">CECT 5112</strain>
    </source>
</reference>
<evidence type="ECO:0000313" key="3">
    <source>
        <dbReference type="EMBL" id="CTQ67081.1"/>
    </source>
</evidence>
<dbReference type="InterPro" id="IPR036365">
    <property type="entry name" value="PGBD-like_sf"/>
</dbReference>
<name>A0A0M6ZXT5_9HYPH</name>
<dbReference type="STRING" id="388408.LAX5112_01205"/>
<protein>
    <recommendedName>
        <fullName evidence="2">Peptidoglycan binding-like domain-containing protein</fullName>
    </recommendedName>
</protein>
<dbReference type="SUPFAM" id="SSF47090">
    <property type="entry name" value="PGBD-like"/>
    <property type="match status" value="1"/>
</dbReference>